<comment type="caution">
    <text evidence="15">The sequence shown here is derived from an EMBL/GenBank/DDBJ whole genome shotgun (WGS) entry which is preliminary data.</text>
</comment>
<evidence type="ECO:0000259" key="13">
    <source>
        <dbReference type="Pfam" id="PF03007"/>
    </source>
</evidence>
<proteinExistence type="inferred from homology"/>
<keyword evidence="5 11" id="KW-0444">Lipid biosynthesis</keyword>
<dbReference type="NCBIfam" id="TIGR02946">
    <property type="entry name" value="acyl_WS_DGAT"/>
    <property type="match status" value="1"/>
</dbReference>
<evidence type="ECO:0000313" key="16">
    <source>
        <dbReference type="Proteomes" id="UP001602013"/>
    </source>
</evidence>
<evidence type="ECO:0000256" key="5">
    <source>
        <dbReference type="ARBA" id="ARBA00022516"/>
    </source>
</evidence>
<name>A0ABW6SYI9_9ACTN</name>
<dbReference type="EMBL" id="JBIASD010000020">
    <property type="protein sequence ID" value="MFF3669227.1"/>
    <property type="molecule type" value="Genomic_DNA"/>
</dbReference>
<dbReference type="InterPro" id="IPR009721">
    <property type="entry name" value="O-acyltransferase_WSD1_C"/>
</dbReference>
<evidence type="ECO:0000256" key="3">
    <source>
        <dbReference type="ARBA" id="ARBA00009587"/>
    </source>
</evidence>
<evidence type="ECO:0000256" key="12">
    <source>
        <dbReference type="SAM" id="MobiDB-lite"/>
    </source>
</evidence>
<comment type="catalytic activity">
    <reaction evidence="10 11">
        <text>an acyl-CoA + a 1,2-diacyl-sn-glycerol = a triacyl-sn-glycerol + CoA</text>
        <dbReference type="Rhea" id="RHEA:10868"/>
        <dbReference type="ChEBI" id="CHEBI:17815"/>
        <dbReference type="ChEBI" id="CHEBI:57287"/>
        <dbReference type="ChEBI" id="CHEBI:58342"/>
        <dbReference type="ChEBI" id="CHEBI:64615"/>
        <dbReference type="EC" id="2.3.1.20"/>
    </reaction>
</comment>
<reference evidence="15 16" key="1">
    <citation type="submission" date="2024-10" db="EMBL/GenBank/DDBJ databases">
        <title>The Natural Products Discovery Center: Release of the First 8490 Sequenced Strains for Exploring Actinobacteria Biosynthetic Diversity.</title>
        <authorList>
            <person name="Kalkreuter E."/>
            <person name="Kautsar S.A."/>
            <person name="Yang D."/>
            <person name="Bader C.D."/>
            <person name="Teijaro C.N."/>
            <person name="Fluegel L."/>
            <person name="Davis C.M."/>
            <person name="Simpson J.R."/>
            <person name="Lauterbach L."/>
            <person name="Steele A.D."/>
            <person name="Gui C."/>
            <person name="Meng S."/>
            <person name="Li G."/>
            <person name="Viehrig K."/>
            <person name="Ye F."/>
            <person name="Su P."/>
            <person name="Kiefer A.F."/>
            <person name="Nichols A."/>
            <person name="Cepeda A.J."/>
            <person name="Yan W."/>
            <person name="Fan B."/>
            <person name="Jiang Y."/>
            <person name="Adhikari A."/>
            <person name="Zheng C.-J."/>
            <person name="Schuster L."/>
            <person name="Cowan T.M."/>
            <person name="Smanski M.J."/>
            <person name="Chevrette M.G."/>
            <person name="De Carvalho L.P.S."/>
            <person name="Shen B."/>
        </authorList>
    </citation>
    <scope>NUCLEOTIDE SEQUENCE [LARGE SCALE GENOMIC DNA]</scope>
    <source>
        <strain evidence="15 16">NPDC002173</strain>
    </source>
</reference>
<dbReference type="InterPro" id="IPR004255">
    <property type="entry name" value="O-acyltransferase_WSD1_N"/>
</dbReference>
<dbReference type="Pfam" id="PF06974">
    <property type="entry name" value="WS_DGAT_C"/>
    <property type="match status" value="1"/>
</dbReference>
<evidence type="ECO:0000256" key="10">
    <source>
        <dbReference type="ARBA" id="ARBA00048109"/>
    </source>
</evidence>
<dbReference type="GO" id="GO:0016746">
    <property type="term" value="F:acyltransferase activity"/>
    <property type="evidence" value="ECO:0007669"/>
    <property type="project" value="UniProtKB-KW"/>
</dbReference>
<evidence type="ECO:0000259" key="14">
    <source>
        <dbReference type="Pfam" id="PF06974"/>
    </source>
</evidence>
<comment type="similarity">
    <text evidence="3 11">Belongs to the long-chain O-acyltransferase family.</text>
</comment>
<feature type="compositionally biased region" description="Low complexity" evidence="12">
    <location>
        <begin position="498"/>
        <end position="518"/>
    </location>
</feature>
<evidence type="ECO:0000256" key="4">
    <source>
        <dbReference type="ARBA" id="ARBA00013244"/>
    </source>
</evidence>
<evidence type="ECO:0000256" key="11">
    <source>
        <dbReference type="RuleBase" id="RU361241"/>
    </source>
</evidence>
<feature type="domain" description="O-acyltransferase WSD1 C-terminal" evidence="14">
    <location>
        <begin position="326"/>
        <end position="475"/>
    </location>
</feature>
<comment type="pathway">
    <text evidence="2">Lipid metabolism.</text>
</comment>
<keyword evidence="7 11" id="KW-0319">Glycerol metabolism</keyword>
<dbReference type="Gene3D" id="3.30.559.30">
    <property type="entry name" value="Nonribosomal peptide synthetase, condensation domain"/>
    <property type="match status" value="1"/>
</dbReference>
<sequence length="530" mass="56788">MRQLTALDAQFLSAESHTTASHVGGVAILDPACAPTGTVTRDGLINLLRERIHLAPPLRMRIADVPLSLDRPYWIEDADLDLREHVYESTLAAPGDDDQLAEHVARIHARRLDRSRPLWEMHLIHGLPDGRVALYTKVHHCAIDGVSGAEILASLMDLSPEPRLVETPPEVPAEQTPEQIGLLAGGLARSVVHPVAALRSFTRAVADLDAIPLASALPGARMIARATRRLLGDERPRPELPPLAAPRTPFNGVISGERSFAFGSIPLEEIRRVSRTFGMSVNDVVMTLCASALRRWLISCDALPDQPLIAAVPVAVRTARGSETIGNQISAMITPLATNIECPKERLSTVRSAMLAAKRRFAVSPATWLNDVCALFPAPFSALATPALFRLAGMVGTGVNLIVSNVPGPPFPLYLCGARVLSYYPMSVLTDVTGALSITCISYDGRLDLGVVACPTRVSDVWSLIGHIDEAMEELTTLAKRERAAERESAAMEPEEPGPAQRQPGAAEGAGRAAPDPGTAEPDAVEKIPA</sequence>
<evidence type="ECO:0000256" key="6">
    <source>
        <dbReference type="ARBA" id="ARBA00022679"/>
    </source>
</evidence>
<keyword evidence="16" id="KW-1185">Reference proteome</keyword>
<feature type="region of interest" description="Disordered" evidence="12">
    <location>
        <begin position="480"/>
        <end position="530"/>
    </location>
</feature>
<protein>
    <recommendedName>
        <fullName evidence="4 11">Diacylglycerol O-acyltransferase</fullName>
        <ecNumber evidence="4 11">2.3.1.20</ecNumber>
    </recommendedName>
</protein>
<evidence type="ECO:0000256" key="8">
    <source>
        <dbReference type="ARBA" id="ARBA00023098"/>
    </source>
</evidence>
<feature type="domain" description="O-acyltransferase WSD1-like N-terminal" evidence="13">
    <location>
        <begin position="4"/>
        <end position="285"/>
    </location>
</feature>
<keyword evidence="8 11" id="KW-0443">Lipid metabolism</keyword>
<evidence type="ECO:0000256" key="2">
    <source>
        <dbReference type="ARBA" id="ARBA00005189"/>
    </source>
</evidence>
<feature type="compositionally biased region" description="Basic and acidic residues" evidence="12">
    <location>
        <begin position="480"/>
        <end position="490"/>
    </location>
</feature>
<keyword evidence="9 11" id="KW-0012">Acyltransferase</keyword>
<dbReference type="Pfam" id="PF03007">
    <property type="entry name" value="WS_DGAT_cat"/>
    <property type="match status" value="1"/>
</dbReference>
<evidence type="ECO:0000256" key="1">
    <source>
        <dbReference type="ARBA" id="ARBA00004771"/>
    </source>
</evidence>
<evidence type="ECO:0000256" key="7">
    <source>
        <dbReference type="ARBA" id="ARBA00022798"/>
    </source>
</evidence>
<evidence type="ECO:0000313" key="15">
    <source>
        <dbReference type="EMBL" id="MFF3669227.1"/>
    </source>
</evidence>
<dbReference type="InterPro" id="IPR014292">
    <property type="entry name" value="Acyl_transf_WS/DGAT"/>
</dbReference>
<dbReference type="PANTHER" id="PTHR31650:SF1">
    <property type="entry name" value="WAX ESTER SYNTHASE_DIACYLGLYCEROL ACYLTRANSFERASE 4-RELATED"/>
    <property type="match status" value="1"/>
</dbReference>
<accession>A0ABW6SYI9</accession>
<dbReference type="EC" id="2.3.1.20" evidence="4 11"/>
<dbReference type="InterPro" id="IPR045034">
    <property type="entry name" value="O-acyltransferase_WSD1-like"/>
</dbReference>
<dbReference type="Gene3D" id="3.30.559.10">
    <property type="entry name" value="Chloramphenicol acetyltransferase-like domain"/>
    <property type="match status" value="1"/>
</dbReference>
<dbReference type="SUPFAM" id="SSF52777">
    <property type="entry name" value="CoA-dependent acyltransferases"/>
    <property type="match status" value="2"/>
</dbReference>
<dbReference type="InterPro" id="IPR023213">
    <property type="entry name" value="CAT-like_dom_sf"/>
</dbReference>
<gene>
    <name evidence="15" type="ORF">ACFYXI_26920</name>
</gene>
<organism evidence="15 16">
    <name type="scientific">Microtetraspora malaysiensis</name>
    <dbReference type="NCBI Taxonomy" id="161358"/>
    <lineage>
        <taxon>Bacteria</taxon>
        <taxon>Bacillati</taxon>
        <taxon>Actinomycetota</taxon>
        <taxon>Actinomycetes</taxon>
        <taxon>Streptosporangiales</taxon>
        <taxon>Streptosporangiaceae</taxon>
        <taxon>Microtetraspora</taxon>
    </lineage>
</organism>
<evidence type="ECO:0000256" key="9">
    <source>
        <dbReference type="ARBA" id="ARBA00023315"/>
    </source>
</evidence>
<dbReference type="RefSeq" id="WP_387415156.1">
    <property type="nucleotide sequence ID" value="NZ_JBIASD010000020.1"/>
</dbReference>
<dbReference type="PANTHER" id="PTHR31650">
    <property type="entry name" value="O-ACYLTRANSFERASE (WSD1-LIKE) FAMILY PROTEIN"/>
    <property type="match status" value="1"/>
</dbReference>
<keyword evidence="6 11" id="KW-0808">Transferase</keyword>
<dbReference type="Proteomes" id="UP001602013">
    <property type="component" value="Unassembled WGS sequence"/>
</dbReference>
<comment type="pathway">
    <text evidence="1 11">Glycerolipid metabolism; triacylglycerol biosynthesis.</text>
</comment>